<gene>
    <name evidence="1" type="ORF">PR048_020767</name>
</gene>
<protein>
    <submittedName>
        <fullName evidence="1">Uncharacterized protein</fullName>
    </submittedName>
</protein>
<accession>A0ABQ9GWD2</accession>
<dbReference type="PANTHER" id="PTHR46609:SF8">
    <property type="entry name" value="YQAJ VIRAL RECOMBINASE DOMAIN-CONTAINING PROTEIN"/>
    <property type="match status" value="1"/>
</dbReference>
<sequence>MFDCRMFVLFVNLERGYLEARADGLFREESALVEVKFVPYAKPLGLMETARQKKNLSVERMSDNILKRKKTHHYFYQVQGAWNITGRQFGYFVVRTDK</sequence>
<evidence type="ECO:0000313" key="2">
    <source>
        <dbReference type="Proteomes" id="UP001159363"/>
    </source>
</evidence>
<dbReference type="Gene3D" id="3.90.320.10">
    <property type="match status" value="1"/>
</dbReference>
<reference evidence="1 2" key="1">
    <citation type="submission" date="2023-02" db="EMBL/GenBank/DDBJ databases">
        <title>LHISI_Scaffold_Assembly.</title>
        <authorList>
            <person name="Stuart O.P."/>
            <person name="Cleave R."/>
            <person name="Magrath M.J.L."/>
            <person name="Mikheyev A.S."/>
        </authorList>
    </citation>
    <scope>NUCLEOTIDE SEQUENCE [LARGE SCALE GENOMIC DNA]</scope>
    <source>
        <strain evidence="1">Daus_M_001</strain>
        <tissue evidence="1">Leg muscle</tissue>
    </source>
</reference>
<evidence type="ECO:0000313" key="1">
    <source>
        <dbReference type="EMBL" id="KAJ8876322.1"/>
    </source>
</evidence>
<keyword evidence="2" id="KW-1185">Reference proteome</keyword>
<dbReference type="PANTHER" id="PTHR46609">
    <property type="entry name" value="EXONUCLEASE, PHAGE-TYPE/RECB, C-TERMINAL DOMAIN-CONTAINING PROTEIN"/>
    <property type="match status" value="1"/>
</dbReference>
<dbReference type="InterPro" id="IPR051703">
    <property type="entry name" value="NF-kappa-B_Signaling_Reg"/>
</dbReference>
<dbReference type="InterPro" id="IPR011604">
    <property type="entry name" value="PDDEXK-like_dom_sf"/>
</dbReference>
<comment type="caution">
    <text evidence="1">The sequence shown here is derived from an EMBL/GenBank/DDBJ whole genome shotgun (WGS) entry which is preliminary data.</text>
</comment>
<dbReference type="Proteomes" id="UP001159363">
    <property type="component" value="Chromosome 7"/>
</dbReference>
<proteinExistence type="predicted"/>
<name>A0ABQ9GWD2_9NEOP</name>
<organism evidence="1 2">
    <name type="scientific">Dryococelus australis</name>
    <dbReference type="NCBI Taxonomy" id="614101"/>
    <lineage>
        <taxon>Eukaryota</taxon>
        <taxon>Metazoa</taxon>
        <taxon>Ecdysozoa</taxon>
        <taxon>Arthropoda</taxon>
        <taxon>Hexapoda</taxon>
        <taxon>Insecta</taxon>
        <taxon>Pterygota</taxon>
        <taxon>Neoptera</taxon>
        <taxon>Polyneoptera</taxon>
        <taxon>Phasmatodea</taxon>
        <taxon>Verophasmatodea</taxon>
        <taxon>Anareolatae</taxon>
        <taxon>Phasmatidae</taxon>
        <taxon>Eurycanthinae</taxon>
        <taxon>Dryococelus</taxon>
    </lineage>
</organism>
<dbReference type="EMBL" id="JARBHB010000008">
    <property type="protein sequence ID" value="KAJ8876322.1"/>
    <property type="molecule type" value="Genomic_DNA"/>
</dbReference>